<evidence type="ECO:0000313" key="10">
    <source>
        <dbReference type="EMBL" id="ABG51829.1"/>
    </source>
</evidence>
<feature type="transmembrane region" description="Helical" evidence="8">
    <location>
        <begin position="7"/>
        <end position="28"/>
    </location>
</feature>
<keyword evidence="7 8" id="KW-0472">Membrane</keyword>
<evidence type="ECO:0000256" key="7">
    <source>
        <dbReference type="ARBA" id="ARBA00023136"/>
    </source>
</evidence>
<dbReference type="Pfam" id="PF13231">
    <property type="entry name" value="PMT_2"/>
    <property type="match status" value="1"/>
</dbReference>
<dbReference type="EMBL" id="CP000393">
    <property type="protein sequence ID" value="ABG51829.1"/>
    <property type="molecule type" value="Genomic_DNA"/>
</dbReference>
<dbReference type="GO" id="GO:0005886">
    <property type="term" value="C:plasma membrane"/>
    <property type="evidence" value="ECO:0007669"/>
    <property type="project" value="UniProtKB-SubCell"/>
</dbReference>
<evidence type="ECO:0000256" key="2">
    <source>
        <dbReference type="ARBA" id="ARBA00022475"/>
    </source>
</evidence>
<evidence type="ECO:0000256" key="8">
    <source>
        <dbReference type="SAM" id="Phobius"/>
    </source>
</evidence>
<keyword evidence="6 8" id="KW-1133">Transmembrane helix</keyword>
<feature type="transmembrane region" description="Helical" evidence="8">
    <location>
        <begin position="317"/>
        <end position="337"/>
    </location>
</feature>
<feature type="transmembrane region" description="Helical" evidence="8">
    <location>
        <begin position="199"/>
        <end position="225"/>
    </location>
</feature>
<feature type="domain" description="Glycosyltransferase RgtA/B/C/D-like" evidence="9">
    <location>
        <begin position="96"/>
        <end position="254"/>
    </location>
</feature>
<feature type="transmembrane region" description="Helical" evidence="8">
    <location>
        <begin position="143"/>
        <end position="162"/>
    </location>
</feature>
<keyword evidence="3" id="KW-0328">Glycosyltransferase</keyword>
<dbReference type="GO" id="GO:0009103">
    <property type="term" value="P:lipopolysaccharide biosynthetic process"/>
    <property type="evidence" value="ECO:0007669"/>
    <property type="project" value="UniProtKB-ARBA"/>
</dbReference>
<feature type="transmembrane region" description="Helical" evidence="8">
    <location>
        <begin position="407"/>
        <end position="427"/>
    </location>
</feature>
<keyword evidence="4" id="KW-0808">Transferase</keyword>
<evidence type="ECO:0000256" key="1">
    <source>
        <dbReference type="ARBA" id="ARBA00004651"/>
    </source>
</evidence>
<keyword evidence="2" id="KW-1003">Cell membrane</keyword>
<dbReference type="OrthoDB" id="495800at2"/>
<dbReference type="GO" id="GO:0016763">
    <property type="term" value="F:pentosyltransferase activity"/>
    <property type="evidence" value="ECO:0007669"/>
    <property type="project" value="TreeGrafter"/>
</dbReference>
<comment type="subcellular location">
    <subcellularLocation>
        <location evidence="1">Cell membrane</location>
        <topology evidence="1">Multi-pass membrane protein</topology>
    </subcellularLocation>
</comment>
<dbReference type="InterPro" id="IPR050297">
    <property type="entry name" value="LipidA_mod_glycosyltrf_83"/>
</dbReference>
<dbReference type="RefSeq" id="WP_011612191.1">
    <property type="nucleotide sequence ID" value="NC_008312.1"/>
</dbReference>
<dbReference type="PANTHER" id="PTHR33908">
    <property type="entry name" value="MANNOSYLTRANSFERASE YKCB-RELATED"/>
    <property type="match status" value="1"/>
</dbReference>
<evidence type="ECO:0000256" key="4">
    <source>
        <dbReference type="ARBA" id="ARBA00022679"/>
    </source>
</evidence>
<dbReference type="KEGG" id="ter:Tery_2634"/>
<protein>
    <recommendedName>
        <fullName evidence="9">Glycosyltransferase RgtA/B/C/D-like domain-containing protein</fullName>
    </recommendedName>
</protein>
<gene>
    <name evidence="10" type="ordered locus">Tery_2634</name>
</gene>
<sequence length="532" mass="61185">MFQQKPYFTWLKIFIAIILILGICFRFINIDQKVYWFDETITSLRIVSYTRGELEDLLSNDGTITVEKLQKYQEINPQKNTINIISSLAKDNPEHLPIYFVLLRWWVKLFGNSVTVIRSFSAITSLLIFPCTYWLCRELFSNSLVGWIAISLTAASPILVLYSQEARAYTLFSLVILLSSIALLQAIRINTKRSWKIYIASLIFALYTHLFSVLVALGHGLYVILIEKFKLTQKLKAYLLASFWGFLGFLPWLILIINHFEGIGWVSKDLPLSSLFKRWFINLGFTFFDIQIGSSERLFDVKKLVFDNHALLQLNTIWPYILGLILVLVIYSIYFLLKNAPRRVTIFILTLMAVTPICLIIPDLISGGQRSTIPRYLIPAYLGIQLSVAFLLGTKLTNFTNKIEHKFWKIATVALISLGIISCGISSQAETWWNKYSSYYDGEVARIINQTNKPLIISNYSVRLATLGYMLRPDVEVLFIEEPKVPTVPKGFTDVFVFRPPWSLISGLEIQENSRMELVYNPGELWILNQSK</sequence>
<feature type="transmembrane region" description="Helical" evidence="8">
    <location>
        <begin position="344"/>
        <end position="365"/>
    </location>
</feature>
<feature type="transmembrane region" description="Helical" evidence="8">
    <location>
        <begin position="237"/>
        <end position="258"/>
    </location>
</feature>
<organism evidence="10">
    <name type="scientific">Trichodesmium erythraeum (strain IMS101)</name>
    <dbReference type="NCBI Taxonomy" id="203124"/>
    <lineage>
        <taxon>Bacteria</taxon>
        <taxon>Bacillati</taxon>
        <taxon>Cyanobacteriota</taxon>
        <taxon>Cyanophyceae</taxon>
        <taxon>Oscillatoriophycideae</taxon>
        <taxon>Oscillatoriales</taxon>
        <taxon>Microcoleaceae</taxon>
        <taxon>Trichodesmium</taxon>
    </lineage>
</organism>
<evidence type="ECO:0000259" key="9">
    <source>
        <dbReference type="Pfam" id="PF13231"/>
    </source>
</evidence>
<dbReference type="AlphaFoldDB" id="Q111J5"/>
<evidence type="ECO:0000256" key="3">
    <source>
        <dbReference type="ARBA" id="ARBA00022676"/>
    </source>
</evidence>
<feature type="transmembrane region" description="Helical" evidence="8">
    <location>
        <begin position="168"/>
        <end position="187"/>
    </location>
</feature>
<evidence type="ECO:0000256" key="6">
    <source>
        <dbReference type="ARBA" id="ARBA00022989"/>
    </source>
</evidence>
<dbReference type="PANTHER" id="PTHR33908:SF11">
    <property type="entry name" value="MEMBRANE PROTEIN"/>
    <property type="match status" value="1"/>
</dbReference>
<accession>Q111J5</accession>
<feature type="transmembrane region" description="Helical" evidence="8">
    <location>
        <begin position="116"/>
        <end position="136"/>
    </location>
</feature>
<dbReference type="eggNOG" id="COG5305">
    <property type="taxonomic scope" value="Bacteria"/>
</dbReference>
<evidence type="ECO:0000256" key="5">
    <source>
        <dbReference type="ARBA" id="ARBA00022692"/>
    </source>
</evidence>
<proteinExistence type="predicted"/>
<dbReference type="STRING" id="203124.Tery_2634"/>
<dbReference type="InterPro" id="IPR038731">
    <property type="entry name" value="RgtA/B/C-like"/>
</dbReference>
<keyword evidence="5 8" id="KW-0812">Transmembrane</keyword>
<reference evidence="10" key="1">
    <citation type="submission" date="2006-06" db="EMBL/GenBank/DDBJ databases">
        <title>Complete sequence of Trichodesmium erythraeum IMS101.</title>
        <authorList>
            <consortium name="US DOE Joint Genome Institute"/>
            <person name="Copeland A."/>
            <person name="Lucas S."/>
            <person name="Lapidus A."/>
            <person name="Barry K."/>
            <person name="Detter J.C."/>
            <person name="Glavina del Rio T."/>
            <person name="Hammon N."/>
            <person name="Israni S."/>
            <person name="Dalin E."/>
            <person name="Tice H."/>
            <person name="Pitluck S."/>
            <person name="Kiss H."/>
            <person name="Munk A.C."/>
            <person name="Brettin T."/>
            <person name="Bruce D."/>
            <person name="Han C."/>
            <person name="Tapia R."/>
            <person name="Gilna P."/>
            <person name="Schmutz J."/>
            <person name="Larimer F."/>
            <person name="Land M."/>
            <person name="Hauser L."/>
            <person name="Kyrpides N."/>
            <person name="Kim E."/>
            <person name="Richardson P."/>
        </authorList>
    </citation>
    <scope>NUCLEOTIDE SEQUENCE [LARGE SCALE GENOMIC DNA]</scope>
    <source>
        <strain evidence="10">IMS101</strain>
    </source>
</reference>
<dbReference type="HOGENOM" id="CLU_037292_0_0_3"/>
<feature type="transmembrane region" description="Helical" evidence="8">
    <location>
        <begin position="377"/>
        <end position="395"/>
    </location>
</feature>
<name>Q111J5_TRIEI</name>